<proteinExistence type="predicted"/>
<dbReference type="InterPro" id="IPR018698">
    <property type="entry name" value="VWA-like_dom"/>
</dbReference>
<dbReference type="EMBL" id="JAEEGC010000014">
    <property type="protein sequence ID" value="MBV7271887.1"/>
    <property type="molecule type" value="Genomic_DNA"/>
</dbReference>
<dbReference type="Proteomes" id="UP000694308">
    <property type="component" value="Unassembled WGS sequence"/>
</dbReference>
<evidence type="ECO:0000313" key="3">
    <source>
        <dbReference type="EMBL" id="MBV7271887.1"/>
    </source>
</evidence>
<organism evidence="3 4">
    <name type="scientific">Clostridium thailandense</name>
    <dbReference type="NCBI Taxonomy" id="2794346"/>
    <lineage>
        <taxon>Bacteria</taxon>
        <taxon>Bacillati</taxon>
        <taxon>Bacillota</taxon>
        <taxon>Clostridia</taxon>
        <taxon>Eubacteriales</taxon>
        <taxon>Clostridiaceae</taxon>
        <taxon>Clostridium</taxon>
    </lineage>
</organism>
<feature type="domain" description="Putative metallopeptidase" evidence="2">
    <location>
        <begin position="46"/>
        <end position="276"/>
    </location>
</feature>
<dbReference type="PANTHER" id="PTHR38730:SF1">
    <property type="entry name" value="SLL7028 PROTEIN"/>
    <property type="match status" value="1"/>
</dbReference>
<dbReference type="PANTHER" id="PTHR38730">
    <property type="entry name" value="SLL7028 PROTEIN"/>
    <property type="match status" value="1"/>
</dbReference>
<reference evidence="3" key="1">
    <citation type="submission" date="2020-12" db="EMBL/GenBank/DDBJ databases">
        <title>Clostridium thailandense sp. nov., a novel acetogenic bacterium isolated from peat land soil in Thailand.</title>
        <authorList>
            <person name="Chaikitkaew S."/>
            <person name="Birkeland N.K."/>
        </authorList>
    </citation>
    <scope>NUCLEOTIDE SEQUENCE</scope>
    <source>
        <strain evidence="3">PL3</strain>
    </source>
</reference>
<dbReference type="RefSeq" id="WP_218318926.1">
    <property type="nucleotide sequence ID" value="NZ_JAEEGC010000014.1"/>
</dbReference>
<dbReference type="AlphaFoldDB" id="A0A949TM92"/>
<keyword evidence="4" id="KW-1185">Reference proteome</keyword>
<comment type="caution">
    <text evidence="3">The sequence shown here is derived from an EMBL/GenBank/DDBJ whole genome shotgun (WGS) entry which is preliminary data.</text>
</comment>
<dbReference type="Pfam" id="PF09967">
    <property type="entry name" value="DUF2201"/>
    <property type="match status" value="1"/>
</dbReference>
<sequence length="459" mass="53279">MGEKTKFDELRIDLFNEVIMWKDSESMTDEFKRKFLKLLELCTFSMMEEADNFFALFTMQMKREIKLDLPTAVGNTASISHFTIYFNPYIFLQCSLEEMKALLKHEVYHIMYNHLKRAEIIKGKYSSTAINTAMDISINQYIHNMPLWSDNIRNIMLTYNVDLLEDLPFEEYARIIQEGMNKLKSSKGPEILEGKDETKSDSIKKEHDVEHAHDLWESSQEQPTLQQIKQLTKKVSNIAAKGKIPTPFEKAMELFNAKAEISWKDHLRNTLGTLHTGYKKTSTRNDRRQPERLELRGKLPKYTAHVIVAIDISGSITDKEIDKIMIEVFDIVKIQNHEITVIECDNQIRRVYKAKSKKDIKSKLDTKGGTAFSPVIEYMNKLSMRNCFLIYFTDGVGEKKLNVAPINYKILWVLTGKDEKLSLDRSYGIIKKLPGVNVQKADPTYAKDTMKEILMEWAK</sequence>
<feature type="domain" description="VWA-like" evidence="1">
    <location>
        <begin position="306"/>
        <end position="418"/>
    </location>
</feature>
<dbReference type="InterPro" id="IPR025154">
    <property type="entry name" value="Put_metallopeptidase_dom"/>
</dbReference>
<gene>
    <name evidence="3" type="ORF">I6U48_03030</name>
</gene>
<evidence type="ECO:0000313" key="4">
    <source>
        <dbReference type="Proteomes" id="UP000694308"/>
    </source>
</evidence>
<dbReference type="Pfam" id="PF13203">
    <property type="entry name" value="DUF2201_N"/>
    <property type="match status" value="1"/>
</dbReference>
<evidence type="ECO:0000259" key="1">
    <source>
        <dbReference type="Pfam" id="PF09967"/>
    </source>
</evidence>
<evidence type="ECO:0000259" key="2">
    <source>
        <dbReference type="Pfam" id="PF13203"/>
    </source>
</evidence>
<protein>
    <submittedName>
        <fullName evidence="3">Peptidase</fullName>
    </submittedName>
</protein>
<name>A0A949TM92_9CLOT</name>
<accession>A0A949TM92</accession>